<dbReference type="SUPFAM" id="SSF51197">
    <property type="entry name" value="Clavaminate synthase-like"/>
    <property type="match status" value="1"/>
</dbReference>
<dbReference type="GO" id="GO:0016706">
    <property type="term" value="F:2-oxoglutarate-dependent dioxygenase activity"/>
    <property type="evidence" value="ECO:0007669"/>
    <property type="project" value="UniProtKB-ARBA"/>
</dbReference>
<dbReference type="EMBL" id="LT629772">
    <property type="protein sequence ID" value="SDS60712.1"/>
    <property type="molecule type" value="Genomic_DNA"/>
</dbReference>
<dbReference type="Gene3D" id="2.60.120.620">
    <property type="entry name" value="q2cbj1_9rhob like domain"/>
    <property type="match status" value="1"/>
</dbReference>
<accession>A0A1H1TKJ4</accession>
<keyword evidence="1" id="KW-0560">Oxidoreductase</keyword>
<evidence type="ECO:0000313" key="2">
    <source>
        <dbReference type="Proteomes" id="UP000199103"/>
    </source>
</evidence>
<keyword evidence="1" id="KW-0223">Dioxygenase</keyword>
<dbReference type="InterPro" id="IPR008775">
    <property type="entry name" value="Phytyl_CoA_dOase-like"/>
</dbReference>
<proteinExistence type="predicted"/>
<name>A0A1H1TKJ4_9ACTN</name>
<organism evidence="1 2">
    <name type="scientific">Microlunatus soli</name>
    <dbReference type="NCBI Taxonomy" id="630515"/>
    <lineage>
        <taxon>Bacteria</taxon>
        <taxon>Bacillati</taxon>
        <taxon>Actinomycetota</taxon>
        <taxon>Actinomycetes</taxon>
        <taxon>Propionibacteriales</taxon>
        <taxon>Propionibacteriaceae</taxon>
        <taxon>Microlunatus</taxon>
    </lineage>
</organism>
<keyword evidence="2" id="KW-1185">Reference proteome</keyword>
<evidence type="ECO:0000313" key="1">
    <source>
        <dbReference type="EMBL" id="SDS60712.1"/>
    </source>
</evidence>
<dbReference type="Pfam" id="PF05721">
    <property type="entry name" value="PhyH"/>
    <property type="match status" value="1"/>
</dbReference>
<dbReference type="RefSeq" id="WP_172836121.1">
    <property type="nucleotide sequence ID" value="NZ_LT629772.1"/>
</dbReference>
<dbReference type="STRING" id="630515.SAMN04489812_2430"/>
<sequence>MTSLVDRKHLMTSVEMAHFVSHGSFALEAVVPDEMNQRAIEILDAGIPGYPYGTPLDEAFPQGTFVRELLDLPAIAGAVQSLVGPQPVIDHHAVHVRPPRGGEAQNMHGDAILDTRTDAFDVQLMYYPREVTLEQGGTLSVPGTHLRKINQTGIGRYQNLAGQTRLVCPAGTIVLLHHGIWHGGRRNDSDQPRYMFKIRFNPTVRQLRLWNTDDIDDPGVLKELTTSFGWSSANEGRLELVNRAKLWRTLTGDQLFDIDNYLTREQLRPQFVAPGATDVRLGSSRSSSGWGF</sequence>
<dbReference type="Proteomes" id="UP000199103">
    <property type="component" value="Chromosome I"/>
</dbReference>
<protein>
    <submittedName>
        <fullName evidence="1">Phytanoyl-CoA dioxygenase (PhyH)</fullName>
    </submittedName>
</protein>
<dbReference type="AlphaFoldDB" id="A0A1H1TKJ4"/>
<reference evidence="1 2" key="1">
    <citation type="submission" date="2016-10" db="EMBL/GenBank/DDBJ databases">
        <authorList>
            <person name="de Groot N.N."/>
        </authorList>
    </citation>
    <scope>NUCLEOTIDE SEQUENCE [LARGE SCALE GENOMIC DNA]</scope>
    <source>
        <strain evidence="1 2">DSM 21800</strain>
    </source>
</reference>
<gene>
    <name evidence="1" type="ORF">SAMN04489812_2430</name>
</gene>